<dbReference type="GO" id="GO:0006813">
    <property type="term" value="P:potassium ion transport"/>
    <property type="evidence" value="ECO:0007669"/>
    <property type="project" value="UniProtKB-KW"/>
</dbReference>
<dbReference type="RefSeq" id="WP_121172074.1">
    <property type="nucleotide sequence ID" value="NZ_RBIN01000003.1"/>
</dbReference>
<proteinExistence type="inferred from homology"/>
<evidence type="ECO:0000313" key="14">
    <source>
        <dbReference type="EMBL" id="RKR06147.1"/>
    </source>
</evidence>
<keyword evidence="5" id="KW-0633">Potassium transport</keyword>
<dbReference type="Gene3D" id="3.40.50.720">
    <property type="entry name" value="NAD(P)-binding Rossmann-like Domain"/>
    <property type="match status" value="1"/>
</dbReference>
<evidence type="ECO:0000256" key="6">
    <source>
        <dbReference type="ARBA" id="ARBA00022692"/>
    </source>
</evidence>
<comment type="caution">
    <text evidence="14">The sequence shown here is derived from an EMBL/GenBank/DDBJ whole genome shotgun (WGS) entry which is preliminary data.</text>
</comment>
<comment type="subcellular location">
    <subcellularLocation>
        <location evidence="1">Endomembrane system</location>
        <topology evidence="1">Multi-pass membrane protein</topology>
    </subcellularLocation>
</comment>
<dbReference type="Pfam" id="PF00999">
    <property type="entry name" value="Na_H_Exchanger"/>
    <property type="match status" value="1"/>
</dbReference>
<dbReference type="GO" id="GO:0012505">
    <property type="term" value="C:endomembrane system"/>
    <property type="evidence" value="ECO:0007669"/>
    <property type="project" value="UniProtKB-SubCell"/>
</dbReference>
<evidence type="ECO:0000313" key="15">
    <source>
        <dbReference type="Proteomes" id="UP000281975"/>
    </source>
</evidence>
<dbReference type="GO" id="GO:0005886">
    <property type="term" value="C:plasma membrane"/>
    <property type="evidence" value="ECO:0007669"/>
    <property type="project" value="TreeGrafter"/>
</dbReference>
<keyword evidence="4" id="KW-0050">Antiport</keyword>
<evidence type="ECO:0000256" key="10">
    <source>
        <dbReference type="ARBA" id="ARBA00023136"/>
    </source>
</evidence>
<feature type="region of interest" description="Disordered" evidence="11">
    <location>
        <begin position="581"/>
        <end position="607"/>
    </location>
</feature>
<dbReference type="EMBL" id="RBIN01000003">
    <property type="protein sequence ID" value="RKR06147.1"/>
    <property type="molecule type" value="Genomic_DNA"/>
</dbReference>
<dbReference type="PANTHER" id="PTHR46157:SF4">
    <property type="entry name" value="K(+) EFFLUX ANTIPORTER 3, CHLOROPLASTIC"/>
    <property type="match status" value="1"/>
</dbReference>
<feature type="transmembrane region" description="Helical" evidence="12">
    <location>
        <begin position="353"/>
        <end position="372"/>
    </location>
</feature>
<dbReference type="Proteomes" id="UP000281975">
    <property type="component" value="Unassembled WGS sequence"/>
</dbReference>
<evidence type="ECO:0000256" key="5">
    <source>
        <dbReference type="ARBA" id="ARBA00022538"/>
    </source>
</evidence>
<dbReference type="SUPFAM" id="SSF51735">
    <property type="entry name" value="NAD(P)-binding Rossmann-fold domains"/>
    <property type="match status" value="1"/>
</dbReference>
<dbReference type="InterPro" id="IPR006153">
    <property type="entry name" value="Cation/H_exchanger_TM"/>
</dbReference>
<dbReference type="PANTHER" id="PTHR46157">
    <property type="entry name" value="K(+) EFFLUX ANTIPORTER 3, CHLOROPLASTIC"/>
    <property type="match status" value="1"/>
</dbReference>
<reference evidence="14 15" key="1">
    <citation type="submission" date="2018-10" db="EMBL/GenBank/DDBJ databases">
        <title>Genomic Encyclopedia of Type Strains, Phase IV (KMG-IV): sequencing the most valuable type-strain genomes for metagenomic binning, comparative biology and taxonomic classification.</title>
        <authorList>
            <person name="Goeker M."/>
        </authorList>
    </citation>
    <scope>NUCLEOTIDE SEQUENCE [LARGE SCALE GENOMIC DNA]</scope>
    <source>
        <strain evidence="14 15">DSM 23229</strain>
    </source>
</reference>
<keyword evidence="10 12" id="KW-0472">Membrane</keyword>
<evidence type="ECO:0000256" key="1">
    <source>
        <dbReference type="ARBA" id="ARBA00004127"/>
    </source>
</evidence>
<feature type="transmembrane region" description="Helical" evidence="12">
    <location>
        <begin position="325"/>
        <end position="347"/>
    </location>
</feature>
<evidence type="ECO:0000256" key="3">
    <source>
        <dbReference type="ARBA" id="ARBA00022448"/>
    </source>
</evidence>
<dbReference type="InterPro" id="IPR038770">
    <property type="entry name" value="Na+/solute_symporter_sf"/>
</dbReference>
<feature type="transmembrane region" description="Helical" evidence="12">
    <location>
        <begin position="179"/>
        <end position="200"/>
    </location>
</feature>
<feature type="transmembrane region" description="Helical" evidence="12">
    <location>
        <begin position="113"/>
        <end position="133"/>
    </location>
</feature>
<dbReference type="PROSITE" id="PS51201">
    <property type="entry name" value="RCK_N"/>
    <property type="match status" value="1"/>
</dbReference>
<name>A0A420WY44_9GAMM</name>
<dbReference type="Gene3D" id="1.20.1530.20">
    <property type="match status" value="1"/>
</dbReference>
<evidence type="ECO:0000256" key="9">
    <source>
        <dbReference type="ARBA" id="ARBA00023065"/>
    </source>
</evidence>
<evidence type="ECO:0000256" key="8">
    <source>
        <dbReference type="ARBA" id="ARBA00022989"/>
    </source>
</evidence>
<dbReference type="GO" id="GO:0015297">
    <property type="term" value="F:antiporter activity"/>
    <property type="evidence" value="ECO:0007669"/>
    <property type="project" value="UniProtKB-KW"/>
</dbReference>
<keyword evidence="3" id="KW-0813">Transport</keyword>
<dbReference type="GO" id="GO:0008324">
    <property type="term" value="F:monoatomic cation transmembrane transporter activity"/>
    <property type="evidence" value="ECO:0007669"/>
    <property type="project" value="InterPro"/>
</dbReference>
<dbReference type="InterPro" id="IPR003148">
    <property type="entry name" value="RCK_N"/>
</dbReference>
<protein>
    <submittedName>
        <fullName evidence="14">Kef-type potassium/proton antiporter (CPA2 family)</fullName>
    </submittedName>
</protein>
<feature type="transmembrane region" description="Helical" evidence="12">
    <location>
        <begin position="29"/>
        <end position="47"/>
    </location>
</feature>
<dbReference type="InterPro" id="IPR036291">
    <property type="entry name" value="NAD(P)-bd_dom_sf"/>
</dbReference>
<evidence type="ECO:0000256" key="7">
    <source>
        <dbReference type="ARBA" id="ARBA00022958"/>
    </source>
</evidence>
<keyword evidence="7" id="KW-0630">Potassium</keyword>
<feature type="transmembrane region" description="Helical" evidence="12">
    <location>
        <begin position="53"/>
        <end position="72"/>
    </location>
</feature>
<dbReference type="Pfam" id="PF02254">
    <property type="entry name" value="TrkA_N"/>
    <property type="match status" value="1"/>
</dbReference>
<feature type="domain" description="RCK N-terminal" evidence="13">
    <location>
        <begin position="396"/>
        <end position="512"/>
    </location>
</feature>
<gene>
    <name evidence="14" type="ORF">C7446_1084</name>
</gene>
<keyword evidence="15" id="KW-1185">Reference proteome</keyword>
<dbReference type="AlphaFoldDB" id="A0A420WY44"/>
<evidence type="ECO:0000259" key="13">
    <source>
        <dbReference type="PROSITE" id="PS51201"/>
    </source>
</evidence>
<dbReference type="NCBIfam" id="TIGR00932">
    <property type="entry name" value="2a37"/>
    <property type="match status" value="1"/>
</dbReference>
<keyword evidence="6 12" id="KW-0812">Transmembrane</keyword>
<organism evidence="14 15">
    <name type="scientific">Kushneria sinocarnis</name>
    <dbReference type="NCBI Taxonomy" id="595502"/>
    <lineage>
        <taxon>Bacteria</taxon>
        <taxon>Pseudomonadati</taxon>
        <taxon>Pseudomonadota</taxon>
        <taxon>Gammaproteobacteria</taxon>
        <taxon>Oceanospirillales</taxon>
        <taxon>Halomonadaceae</taxon>
        <taxon>Kushneria</taxon>
    </lineage>
</organism>
<sequence>MPFLLETAILLGSAVIAVPLFQRLGLGSILGYLFVGLLLGPSLLGVIAEPEAVLHLAEIGVVMLLFVIGLELEPKRLWALRKRLFGFGGLQLALCGLLLTPLGWLLGLETDKAILLGLILALSSTAFALQVLAEHQHLATPHGQLAFAILLFQDLAVIPLLALLPVFAGDFAASPGETWLVVGRGIGMVVLVILVGRLLFPRVLRLVARSELREVFTAAALLLVLGTALIMEQAGLSMALGAFLAGVLLADTPWRHELEANIEPFKGILLGLFFIGVGMTVDLPLVAHNLPVIIGLTLALLLAKFVVLTLIGLLARLPRQSLPRLATIIAQGGEFDFVLLTAAVSAGVFDQRTASLCVAAVTLSMAVTPLLYRVGGRLGERLRESRPWDSDFGEQTPPVLIAGLGRFGQIVARMLSTQNIAFTALDPNIAQVEFIRRFGARIYYADATRLELLHAAGAGEARILVIAVDDDEAALTIARLARAHFPGLQIYARARNRHHAWQLMELGVEHVVRETLAASLEMCDDLLRGMGYPGSTAGEAVRTFREFDTELFHHSYQHRHDNQALLRSDRAAMAELQALFQRERQEQRRHDPRREDALDDEQQDSST</sequence>
<accession>A0A420WY44</accession>
<feature type="transmembrane region" description="Helical" evidence="12">
    <location>
        <begin position="84"/>
        <end position="107"/>
    </location>
</feature>
<dbReference type="InterPro" id="IPR004771">
    <property type="entry name" value="K/H_exchanger"/>
</dbReference>
<evidence type="ECO:0000256" key="11">
    <source>
        <dbReference type="SAM" id="MobiDB-lite"/>
    </source>
</evidence>
<evidence type="ECO:0000256" key="12">
    <source>
        <dbReference type="SAM" id="Phobius"/>
    </source>
</evidence>
<comment type="similarity">
    <text evidence="2">Belongs to the monovalent cation:proton antiporter 2 (CPA2) transporter (TC 2.A.37) family.</text>
</comment>
<dbReference type="OrthoDB" id="9781411at2"/>
<keyword evidence="8 12" id="KW-1133">Transmembrane helix</keyword>
<feature type="transmembrane region" description="Helical" evidence="12">
    <location>
        <begin position="236"/>
        <end position="255"/>
    </location>
</feature>
<feature type="transmembrane region" description="Helical" evidence="12">
    <location>
        <begin position="267"/>
        <end position="286"/>
    </location>
</feature>
<evidence type="ECO:0000256" key="2">
    <source>
        <dbReference type="ARBA" id="ARBA00005551"/>
    </source>
</evidence>
<feature type="transmembrane region" description="Helical" evidence="12">
    <location>
        <begin position="145"/>
        <end position="167"/>
    </location>
</feature>
<feature type="transmembrane region" description="Helical" evidence="12">
    <location>
        <begin position="292"/>
        <end position="313"/>
    </location>
</feature>
<dbReference type="FunFam" id="3.40.50.720:FF:000036">
    <property type="entry name" value="Glutathione-regulated potassium-efflux system protein KefB"/>
    <property type="match status" value="1"/>
</dbReference>
<feature type="compositionally biased region" description="Basic and acidic residues" evidence="11">
    <location>
        <begin position="581"/>
        <end position="596"/>
    </location>
</feature>
<keyword evidence="9" id="KW-0406">Ion transport</keyword>
<evidence type="ECO:0000256" key="4">
    <source>
        <dbReference type="ARBA" id="ARBA00022449"/>
    </source>
</evidence>
<feature type="transmembrane region" description="Helical" evidence="12">
    <location>
        <begin position="6"/>
        <end position="22"/>
    </location>
</feature>
<dbReference type="GO" id="GO:1902600">
    <property type="term" value="P:proton transmembrane transport"/>
    <property type="evidence" value="ECO:0007669"/>
    <property type="project" value="InterPro"/>
</dbReference>
<feature type="compositionally biased region" description="Acidic residues" evidence="11">
    <location>
        <begin position="597"/>
        <end position="607"/>
    </location>
</feature>